<proteinExistence type="predicted"/>
<organism evidence="3">
    <name type="scientific">Onchocerca flexuosa</name>
    <dbReference type="NCBI Taxonomy" id="387005"/>
    <lineage>
        <taxon>Eukaryota</taxon>
        <taxon>Metazoa</taxon>
        <taxon>Ecdysozoa</taxon>
        <taxon>Nematoda</taxon>
        <taxon>Chromadorea</taxon>
        <taxon>Rhabditida</taxon>
        <taxon>Spirurina</taxon>
        <taxon>Spiruromorpha</taxon>
        <taxon>Filarioidea</taxon>
        <taxon>Onchocercidae</taxon>
        <taxon>Onchocerca</taxon>
    </lineage>
</organism>
<protein>
    <submittedName>
        <fullName evidence="1 3">Uncharacterized protein</fullName>
    </submittedName>
</protein>
<reference evidence="1 2" key="2">
    <citation type="submission" date="2018-11" db="EMBL/GenBank/DDBJ databases">
        <authorList>
            <consortium name="Pathogen Informatics"/>
        </authorList>
    </citation>
    <scope>NUCLEOTIDE SEQUENCE [LARGE SCALE GENOMIC DNA]</scope>
</reference>
<evidence type="ECO:0000313" key="2">
    <source>
        <dbReference type="Proteomes" id="UP000267606"/>
    </source>
</evidence>
<accession>A0A183HNM6</accession>
<dbReference type="WBParaSite" id="OFLC_0000908701-mRNA-1">
    <property type="protein sequence ID" value="OFLC_0000908701-mRNA-1"/>
    <property type="gene ID" value="OFLC_0000908701"/>
</dbReference>
<gene>
    <name evidence="1" type="ORF">OFLC_LOCUS9088</name>
</gene>
<dbReference type="AlphaFoldDB" id="A0A183HNM6"/>
<dbReference type="Proteomes" id="UP000267606">
    <property type="component" value="Unassembled WGS sequence"/>
</dbReference>
<reference evidence="3" key="1">
    <citation type="submission" date="2016-06" db="UniProtKB">
        <authorList>
            <consortium name="WormBaseParasite"/>
        </authorList>
    </citation>
    <scope>IDENTIFICATION</scope>
</reference>
<evidence type="ECO:0000313" key="3">
    <source>
        <dbReference type="WBParaSite" id="OFLC_0000908701-mRNA-1"/>
    </source>
</evidence>
<dbReference type="EMBL" id="UZAJ01010789">
    <property type="protein sequence ID" value="VDO58651.1"/>
    <property type="molecule type" value="Genomic_DNA"/>
</dbReference>
<evidence type="ECO:0000313" key="1">
    <source>
        <dbReference type="EMBL" id="VDO58651.1"/>
    </source>
</evidence>
<sequence>MQGTGERLIIPPDNWIHGGNRDFVDHLSKLALIKVELAQISPSISVECNRINEQNARAIIHLHHSQPQFKNQTQETKQSMRLSKPTTINHSFQEFTNSKTFNFSKFE</sequence>
<name>A0A183HNM6_9BILA</name>
<keyword evidence="2" id="KW-1185">Reference proteome</keyword>